<evidence type="ECO:0000256" key="1">
    <source>
        <dbReference type="ARBA" id="ARBA00002137"/>
    </source>
</evidence>
<dbReference type="InterPro" id="IPR006311">
    <property type="entry name" value="TAT_signal"/>
</dbReference>
<dbReference type="Pfam" id="PF01355">
    <property type="entry name" value="HIPIP"/>
    <property type="match status" value="1"/>
</dbReference>
<dbReference type="InterPro" id="IPR036369">
    <property type="entry name" value="HIPIP_sf"/>
</dbReference>
<evidence type="ECO:0000259" key="10">
    <source>
        <dbReference type="PROSITE" id="PS51373"/>
    </source>
</evidence>
<dbReference type="NCBIfam" id="TIGR01409">
    <property type="entry name" value="TAT_signal_seq"/>
    <property type="match status" value="1"/>
</dbReference>
<dbReference type="GO" id="GO:0019646">
    <property type="term" value="P:aerobic electron transport chain"/>
    <property type="evidence" value="ECO:0007669"/>
    <property type="project" value="InterPro"/>
</dbReference>
<keyword evidence="9" id="KW-0411">Iron-sulfur</keyword>
<keyword evidence="3" id="KW-0813">Transport</keyword>
<sequence>MADQINKGRRRFLKTTALGAAAVPFTGLMLQQQVARADLPRLSEDDDIARSLDYKHDATQVEHRRYQEGQICGNCALWRGGDDEWGVCQIIPGKLVAREGWCNAWVQG</sequence>
<protein>
    <submittedName>
        <fullName evidence="11">Secreted protein</fullName>
    </submittedName>
</protein>
<keyword evidence="5" id="KW-0479">Metal-binding</keyword>
<reference evidence="11 12" key="1">
    <citation type="submission" date="2018-10" db="EMBL/GenBank/DDBJ databases">
        <title>Genomic Encyclopedia of Type Strains, Phase IV (KMG-IV): sequencing the most valuable type-strain genomes for metagenomic binning, comparative biology and taxonomic classification.</title>
        <authorList>
            <person name="Goeker M."/>
        </authorList>
    </citation>
    <scope>NUCLEOTIDE SEQUENCE [LARGE SCALE GENOMIC DNA]</scope>
    <source>
        <strain evidence="11 12">DSM 12769</strain>
    </source>
</reference>
<dbReference type="Gene3D" id="4.10.490.10">
    <property type="entry name" value="High potential iron-sulphur protein"/>
    <property type="match status" value="1"/>
</dbReference>
<dbReference type="OrthoDB" id="5298540at2"/>
<dbReference type="SUPFAM" id="SSF57652">
    <property type="entry name" value="HIPIP (high potential iron protein)"/>
    <property type="match status" value="1"/>
</dbReference>
<proteinExistence type="predicted"/>
<dbReference type="AlphaFoldDB" id="A0A498C8L6"/>
<dbReference type="GO" id="GO:0009055">
    <property type="term" value="F:electron transfer activity"/>
    <property type="evidence" value="ECO:0007669"/>
    <property type="project" value="InterPro"/>
</dbReference>
<evidence type="ECO:0000256" key="6">
    <source>
        <dbReference type="ARBA" id="ARBA00022729"/>
    </source>
</evidence>
<keyword evidence="12" id="KW-1185">Reference proteome</keyword>
<evidence type="ECO:0000256" key="9">
    <source>
        <dbReference type="ARBA" id="ARBA00023014"/>
    </source>
</evidence>
<comment type="subunit">
    <text evidence="2">Homodimer.</text>
</comment>
<evidence type="ECO:0000256" key="2">
    <source>
        <dbReference type="ARBA" id="ARBA00011738"/>
    </source>
</evidence>
<dbReference type="PROSITE" id="PS51318">
    <property type="entry name" value="TAT"/>
    <property type="match status" value="1"/>
</dbReference>
<keyword evidence="4" id="KW-0004">4Fe-4S</keyword>
<dbReference type="PROSITE" id="PS51373">
    <property type="entry name" value="HIPIP"/>
    <property type="match status" value="1"/>
</dbReference>
<organism evidence="11 12">
    <name type="scientific">Alkalispirillum mobile</name>
    <dbReference type="NCBI Taxonomy" id="85925"/>
    <lineage>
        <taxon>Bacteria</taxon>
        <taxon>Pseudomonadati</taxon>
        <taxon>Pseudomonadota</taxon>
        <taxon>Gammaproteobacteria</taxon>
        <taxon>Chromatiales</taxon>
        <taxon>Ectothiorhodospiraceae</taxon>
        <taxon>Alkalispirillum</taxon>
    </lineage>
</organism>
<evidence type="ECO:0000256" key="7">
    <source>
        <dbReference type="ARBA" id="ARBA00022982"/>
    </source>
</evidence>
<dbReference type="GO" id="GO:0046872">
    <property type="term" value="F:metal ion binding"/>
    <property type="evidence" value="ECO:0007669"/>
    <property type="project" value="UniProtKB-KW"/>
</dbReference>
<dbReference type="InterPro" id="IPR019546">
    <property type="entry name" value="TAT_signal_bac_arc"/>
</dbReference>
<dbReference type="GO" id="GO:0051539">
    <property type="term" value="F:4 iron, 4 sulfur cluster binding"/>
    <property type="evidence" value="ECO:0007669"/>
    <property type="project" value="UniProtKB-KW"/>
</dbReference>
<dbReference type="InterPro" id="IPR000170">
    <property type="entry name" value="High_potential_FeS_prot"/>
</dbReference>
<keyword evidence="6" id="KW-0732">Signal</keyword>
<evidence type="ECO:0000313" key="11">
    <source>
        <dbReference type="EMBL" id="RLK50526.1"/>
    </source>
</evidence>
<accession>A0A498C8L6</accession>
<evidence type="ECO:0000256" key="4">
    <source>
        <dbReference type="ARBA" id="ARBA00022485"/>
    </source>
</evidence>
<comment type="caution">
    <text evidence="11">The sequence shown here is derived from an EMBL/GenBank/DDBJ whole genome shotgun (WGS) entry which is preliminary data.</text>
</comment>
<evidence type="ECO:0000256" key="8">
    <source>
        <dbReference type="ARBA" id="ARBA00023004"/>
    </source>
</evidence>
<comment type="function">
    <text evidence="1">Specific class of high-redox-potential 4Fe-4S ferredoxins. Functions in anaerobic electron transport in most purple and in some other photosynthetic bacteria and in at least one genus (Paracoccus) of halophilic, denitrifying bacteria.</text>
</comment>
<keyword evidence="8" id="KW-0408">Iron</keyword>
<evidence type="ECO:0000313" key="12">
    <source>
        <dbReference type="Proteomes" id="UP000275461"/>
    </source>
</evidence>
<evidence type="ECO:0000256" key="3">
    <source>
        <dbReference type="ARBA" id="ARBA00022448"/>
    </source>
</evidence>
<dbReference type="EMBL" id="RCDA01000001">
    <property type="protein sequence ID" value="RLK50526.1"/>
    <property type="molecule type" value="Genomic_DNA"/>
</dbReference>
<evidence type="ECO:0000256" key="5">
    <source>
        <dbReference type="ARBA" id="ARBA00022723"/>
    </source>
</evidence>
<feature type="domain" description="High potential iron-sulfur proteins family profile" evidence="10">
    <location>
        <begin position="36"/>
        <end position="108"/>
    </location>
</feature>
<dbReference type="Proteomes" id="UP000275461">
    <property type="component" value="Unassembled WGS sequence"/>
</dbReference>
<name>A0A498C8L6_9GAMM</name>
<keyword evidence="7" id="KW-0249">Electron transport</keyword>
<dbReference type="RefSeq" id="WP_121441012.1">
    <property type="nucleotide sequence ID" value="NZ_RCDA01000001.1"/>
</dbReference>
<gene>
    <name evidence="11" type="ORF">DFR31_0428</name>
</gene>